<dbReference type="InterPro" id="IPR013792">
    <property type="entry name" value="RNA3'P_cycl/enolpyr_Trfase_a/b"/>
</dbReference>
<keyword evidence="1" id="KW-0808">Transferase</keyword>
<proteinExistence type="predicted"/>
<dbReference type="SUPFAM" id="SSF55205">
    <property type="entry name" value="EPT/RTPC-like"/>
    <property type="match status" value="1"/>
</dbReference>
<name>A0ABT5TYY4_9MICO</name>
<dbReference type="EMBL" id="JARACI010001077">
    <property type="protein sequence ID" value="MDD9207278.1"/>
    <property type="molecule type" value="Genomic_DNA"/>
</dbReference>
<dbReference type="PANTHER" id="PTHR21090:SF5">
    <property type="entry name" value="PENTAFUNCTIONAL AROM POLYPEPTIDE"/>
    <property type="match status" value="1"/>
</dbReference>
<dbReference type="PROSITE" id="PS50890">
    <property type="entry name" value="PUA"/>
    <property type="match status" value="1"/>
</dbReference>
<dbReference type="Gene3D" id="3.65.10.10">
    <property type="entry name" value="Enolpyruvate transferase domain"/>
    <property type="match status" value="1"/>
</dbReference>
<dbReference type="Pfam" id="PF00275">
    <property type="entry name" value="EPSP_synthase"/>
    <property type="match status" value="1"/>
</dbReference>
<dbReference type="InterPro" id="IPR023193">
    <property type="entry name" value="EPSP_synthase_CS"/>
</dbReference>
<keyword evidence="4" id="KW-1185">Reference proteome</keyword>
<evidence type="ECO:0000259" key="2">
    <source>
        <dbReference type="Pfam" id="PF00275"/>
    </source>
</evidence>
<gene>
    <name evidence="3" type="ORF">PU560_12490</name>
</gene>
<evidence type="ECO:0000313" key="4">
    <source>
        <dbReference type="Proteomes" id="UP001165561"/>
    </source>
</evidence>
<feature type="domain" description="Enolpyruvate transferase" evidence="2">
    <location>
        <begin position="17"/>
        <end position="146"/>
    </location>
</feature>
<organism evidence="3 4">
    <name type="scientific">Georgenia halotolerans</name>
    <dbReference type="NCBI Taxonomy" id="3028317"/>
    <lineage>
        <taxon>Bacteria</taxon>
        <taxon>Bacillati</taxon>
        <taxon>Actinomycetota</taxon>
        <taxon>Actinomycetes</taxon>
        <taxon>Micrococcales</taxon>
        <taxon>Bogoriellaceae</taxon>
        <taxon>Georgenia</taxon>
    </lineage>
</organism>
<dbReference type="Proteomes" id="UP001165561">
    <property type="component" value="Unassembled WGS sequence"/>
</dbReference>
<reference evidence="3" key="1">
    <citation type="submission" date="2023-02" db="EMBL/GenBank/DDBJ databases">
        <title>Georgenia sp.10Sc9-8, isolated from a soil sample collected from the Taklamakan desert.</title>
        <authorList>
            <person name="Liu S."/>
        </authorList>
    </citation>
    <scope>NUCLEOTIDE SEQUENCE</scope>
    <source>
        <strain evidence="3">10Sc9-8</strain>
    </source>
</reference>
<evidence type="ECO:0000313" key="3">
    <source>
        <dbReference type="EMBL" id="MDD9207278.1"/>
    </source>
</evidence>
<dbReference type="PANTHER" id="PTHR21090">
    <property type="entry name" value="AROM/DEHYDROQUINATE SYNTHASE"/>
    <property type="match status" value="1"/>
</dbReference>
<dbReference type="InterPro" id="IPR036968">
    <property type="entry name" value="Enolpyruvate_Tfrase_sf"/>
</dbReference>
<evidence type="ECO:0000256" key="1">
    <source>
        <dbReference type="ARBA" id="ARBA00022679"/>
    </source>
</evidence>
<dbReference type="InterPro" id="IPR001986">
    <property type="entry name" value="Enolpyruvate_Tfrase_dom"/>
</dbReference>
<sequence>MTSSAEHGTWAAPVARGPLDTLVEVPGSKSLTNRHLLLGALAADPTVLRRPLHSRDSALMVGALRALGTVVEPLDGTDLRLVPGPLRGPAVVDCGLAGTVMRFVPAVAVLATGEVRVDGDERARERPMGPVIRALRALGAQVDDDGRGALPL</sequence>
<feature type="non-terminal residue" evidence="3">
    <location>
        <position position="152"/>
    </location>
</feature>
<dbReference type="PROSITE" id="PS00104">
    <property type="entry name" value="EPSP_SYNTHASE_1"/>
    <property type="match status" value="1"/>
</dbReference>
<accession>A0ABT5TYY4</accession>
<protein>
    <submittedName>
        <fullName evidence="3">3-phosphoshikimate 1-carboxyvinyltransferase</fullName>
    </submittedName>
</protein>
<comment type="caution">
    <text evidence="3">The sequence shown here is derived from an EMBL/GenBank/DDBJ whole genome shotgun (WGS) entry which is preliminary data.</text>
</comment>